<dbReference type="Pfam" id="PF00905">
    <property type="entry name" value="Transpeptidase"/>
    <property type="match status" value="1"/>
</dbReference>
<dbReference type="PANTHER" id="PTHR32282:SF29">
    <property type="entry name" value="PENICILLIN-BINDING PROTEIN 1A"/>
    <property type="match status" value="1"/>
</dbReference>
<dbReference type="InterPro" id="IPR001264">
    <property type="entry name" value="Glyco_trans_51"/>
</dbReference>
<dbReference type="InterPro" id="IPR001460">
    <property type="entry name" value="PCN-bd_Tpept"/>
</dbReference>
<accession>A0ABV6NE90</accession>
<feature type="compositionally biased region" description="Basic and acidic residues" evidence="9">
    <location>
        <begin position="750"/>
        <end position="764"/>
    </location>
</feature>
<dbReference type="Gene3D" id="3.40.710.10">
    <property type="entry name" value="DD-peptidase/beta-lactamase superfamily"/>
    <property type="match status" value="1"/>
</dbReference>
<keyword evidence="1" id="KW-0121">Carboxypeptidase</keyword>
<gene>
    <name evidence="13" type="ORF">ACFFH4_05335</name>
</gene>
<organism evidence="13 14">
    <name type="scientific">Halalkalibacter alkalisediminis</name>
    <dbReference type="NCBI Taxonomy" id="935616"/>
    <lineage>
        <taxon>Bacteria</taxon>
        <taxon>Bacillati</taxon>
        <taxon>Bacillota</taxon>
        <taxon>Bacilli</taxon>
        <taxon>Bacillales</taxon>
        <taxon>Bacillaceae</taxon>
        <taxon>Halalkalibacter</taxon>
    </lineage>
</organism>
<evidence type="ECO:0000313" key="14">
    <source>
        <dbReference type="Proteomes" id="UP001589833"/>
    </source>
</evidence>
<keyword evidence="10" id="KW-0472">Membrane</keyword>
<dbReference type="PANTHER" id="PTHR32282">
    <property type="entry name" value="BINDING PROTEIN TRANSPEPTIDASE, PUTATIVE-RELATED"/>
    <property type="match status" value="1"/>
</dbReference>
<evidence type="ECO:0000256" key="2">
    <source>
        <dbReference type="ARBA" id="ARBA00022670"/>
    </source>
</evidence>
<sequence length="790" mass="89575">MEKDYSTRQGKKEVNKYRKRLFFRVGIVLSLLILVTGLVSSIQLYGLVQSAPDIDEETFHFAESSTLYDENDEIIMTLSNGEDRQSIKVEDIPQHVQDAFIAIEDIRFREHSGLDLKRIGGAVLSNITNGFGSEGGSTITQQVVKNTLLTSEKSIGRKVKEVYLALEVEKEYTKDEILEFYLNKIYFGNGAYGIVNATNTYFDKGVEELTLEEAAFLAGLPRRPSSYDPYQNADLAEERRNIVLGVMNEHDFITDEEFEKAKSVAIGKMVQEKKSVEEISDAFMDQVYKELESIEGIDASMIYSGGLEIYTTYDKEAQEHVEKVLNSDEFVSYPDDRFQAGVALIDHRTGEIKAIGGGRNQESGKNRLNYGTNIQRSPGSTIKPILSYGPAIEHFKWSSYQQIEDEEMTYSGSDQVIRNHNDQYHGIISIREALKQSWNIPALKTFKELGRERAKEFASNIGLSIEGSLYESYALGSFTEGISPLELAGAYSAFANEGTYNEPHAIRKVVFPDGKEVTMQPKSVVAMSDYTSYIVTDMLKTVVEEGTGQLANIEGIEVAGKTGTTNFNDETKQKYVISEGVPDVWFAGYTTNYTAAVWTGYRQVNEDNYIKTREDRQIAQHIFREVMSEMIDENTGDFTKPNSVEEITIDTKKGERASGKSNNKDIVTELFVSGTTIKDAYKLVEEEWEKKQSRSNKEEEKEKQTHSRQIERREEDHTPVIESEEDKVEEKEEEDENEKNDAEDVEEESEDKKEDDKDKGKDKEDGDDEDEQIDEEVEVEDKKEEDEEGS</sequence>
<evidence type="ECO:0000259" key="11">
    <source>
        <dbReference type="Pfam" id="PF00905"/>
    </source>
</evidence>
<proteinExistence type="predicted"/>
<dbReference type="EC" id="2.4.-.-" evidence="13"/>
<dbReference type="InterPro" id="IPR012338">
    <property type="entry name" value="Beta-lactam/transpept-like"/>
</dbReference>
<dbReference type="InterPro" id="IPR050396">
    <property type="entry name" value="Glycosyltr_51/Transpeptidase"/>
</dbReference>
<dbReference type="NCBIfam" id="TIGR02074">
    <property type="entry name" value="PBP_1a_fam"/>
    <property type="match status" value="1"/>
</dbReference>
<dbReference type="Proteomes" id="UP001589833">
    <property type="component" value="Unassembled WGS sequence"/>
</dbReference>
<keyword evidence="3 13" id="KW-0328">Glycosyltransferase</keyword>
<keyword evidence="2" id="KW-0645">Protease</keyword>
<comment type="catalytic activity">
    <reaction evidence="8">
        <text>[GlcNAc-(1-&gt;4)-Mur2Ac(oyl-L-Ala-gamma-D-Glu-L-Lys-D-Ala-D-Ala)](n)-di-trans,octa-cis-undecaprenyl diphosphate + beta-D-GlcNAc-(1-&gt;4)-Mur2Ac(oyl-L-Ala-gamma-D-Glu-L-Lys-D-Ala-D-Ala)-di-trans,octa-cis-undecaprenyl diphosphate = [GlcNAc-(1-&gt;4)-Mur2Ac(oyl-L-Ala-gamma-D-Glu-L-Lys-D-Ala-D-Ala)](n+1)-di-trans,octa-cis-undecaprenyl diphosphate + di-trans,octa-cis-undecaprenyl diphosphate + H(+)</text>
        <dbReference type="Rhea" id="RHEA:23708"/>
        <dbReference type="Rhea" id="RHEA-COMP:9602"/>
        <dbReference type="Rhea" id="RHEA-COMP:9603"/>
        <dbReference type="ChEBI" id="CHEBI:15378"/>
        <dbReference type="ChEBI" id="CHEBI:58405"/>
        <dbReference type="ChEBI" id="CHEBI:60033"/>
        <dbReference type="ChEBI" id="CHEBI:78435"/>
        <dbReference type="EC" id="2.4.99.28"/>
    </reaction>
</comment>
<dbReference type="GO" id="GO:0016757">
    <property type="term" value="F:glycosyltransferase activity"/>
    <property type="evidence" value="ECO:0007669"/>
    <property type="project" value="UniProtKB-KW"/>
</dbReference>
<feature type="transmembrane region" description="Helical" evidence="10">
    <location>
        <begin position="21"/>
        <end position="45"/>
    </location>
</feature>
<dbReference type="InterPro" id="IPR023346">
    <property type="entry name" value="Lysozyme-like_dom_sf"/>
</dbReference>
<evidence type="ECO:0000256" key="4">
    <source>
        <dbReference type="ARBA" id="ARBA00022679"/>
    </source>
</evidence>
<comment type="catalytic activity">
    <reaction evidence="7">
        <text>Preferential cleavage: (Ac)2-L-Lys-D-Ala-|-D-Ala. Also transpeptidation of peptidyl-alanyl moieties that are N-acyl substituents of D-alanine.</text>
        <dbReference type="EC" id="3.4.16.4"/>
    </reaction>
</comment>
<dbReference type="InterPro" id="IPR036950">
    <property type="entry name" value="PBP_transglycosylase"/>
</dbReference>
<evidence type="ECO:0000259" key="12">
    <source>
        <dbReference type="Pfam" id="PF00912"/>
    </source>
</evidence>
<protein>
    <submittedName>
        <fullName evidence="13">Transglycosylase domain-containing protein</fullName>
        <ecNumber evidence="13">2.4.-.-</ecNumber>
    </submittedName>
</protein>
<keyword evidence="4 13" id="KW-0808">Transferase</keyword>
<evidence type="ECO:0000256" key="10">
    <source>
        <dbReference type="SAM" id="Phobius"/>
    </source>
</evidence>
<evidence type="ECO:0000256" key="3">
    <source>
        <dbReference type="ARBA" id="ARBA00022676"/>
    </source>
</evidence>
<evidence type="ECO:0000313" key="13">
    <source>
        <dbReference type="EMBL" id="MFC0558468.1"/>
    </source>
</evidence>
<feature type="compositionally biased region" description="Acidic residues" evidence="9">
    <location>
        <begin position="722"/>
        <end position="749"/>
    </location>
</feature>
<evidence type="ECO:0000256" key="5">
    <source>
        <dbReference type="ARBA" id="ARBA00022801"/>
    </source>
</evidence>
<evidence type="ECO:0000256" key="1">
    <source>
        <dbReference type="ARBA" id="ARBA00022645"/>
    </source>
</evidence>
<feature type="region of interest" description="Disordered" evidence="9">
    <location>
        <begin position="688"/>
        <end position="790"/>
    </location>
</feature>
<keyword evidence="5" id="KW-0378">Hydrolase</keyword>
<reference evidence="13 14" key="1">
    <citation type="submission" date="2024-09" db="EMBL/GenBank/DDBJ databases">
        <authorList>
            <person name="Sun Q."/>
            <person name="Mori K."/>
        </authorList>
    </citation>
    <scope>NUCLEOTIDE SEQUENCE [LARGE SCALE GENOMIC DNA]</scope>
    <source>
        <strain evidence="13 14">NCAIM B.02301</strain>
    </source>
</reference>
<dbReference type="RefSeq" id="WP_273840205.1">
    <property type="nucleotide sequence ID" value="NZ_JAQQWT010000001.1"/>
</dbReference>
<evidence type="ECO:0000256" key="7">
    <source>
        <dbReference type="ARBA" id="ARBA00034000"/>
    </source>
</evidence>
<keyword evidence="10" id="KW-0812">Transmembrane</keyword>
<feature type="compositionally biased region" description="Acidic residues" evidence="9">
    <location>
        <begin position="765"/>
        <end position="790"/>
    </location>
</feature>
<feature type="compositionally biased region" description="Basic and acidic residues" evidence="9">
    <location>
        <begin position="688"/>
        <end position="719"/>
    </location>
</feature>
<comment type="caution">
    <text evidence="13">The sequence shown here is derived from an EMBL/GenBank/DDBJ whole genome shotgun (WGS) entry which is preliminary data.</text>
</comment>
<keyword evidence="6" id="KW-0511">Multifunctional enzyme</keyword>
<dbReference type="EMBL" id="JBHLTR010000006">
    <property type="protein sequence ID" value="MFC0558468.1"/>
    <property type="molecule type" value="Genomic_DNA"/>
</dbReference>
<keyword evidence="10" id="KW-1133">Transmembrane helix</keyword>
<evidence type="ECO:0000256" key="6">
    <source>
        <dbReference type="ARBA" id="ARBA00023268"/>
    </source>
</evidence>
<evidence type="ECO:0000256" key="8">
    <source>
        <dbReference type="ARBA" id="ARBA00049902"/>
    </source>
</evidence>
<dbReference type="Gene3D" id="1.10.3810.10">
    <property type="entry name" value="Biosynthetic peptidoglycan transglycosylase-like"/>
    <property type="match status" value="1"/>
</dbReference>
<feature type="domain" description="Glycosyl transferase family 51" evidence="12">
    <location>
        <begin position="73"/>
        <end position="247"/>
    </location>
</feature>
<feature type="domain" description="Penicillin-binding protein transpeptidase" evidence="11">
    <location>
        <begin position="342"/>
        <end position="627"/>
    </location>
</feature>
<keyword evidence="14" id="KW-1185">Reference proteome</keyword>
<dbReference type="Pfam" id="PF00912">
    <property type="entry name" value="Transgly"/>
    <property type="match status" value="1"/>
</dbReference>
<dbReference type="SUPFAM" id="SSF56601">
    <property type="entry name" value="beta-lactamase/transpeptidase-like"/>
    <property type="match status" value="1"/>
</dbReference>
<name>A0ABV6NE90_9BACI</name>
<dbReference type="SUPFAM" id="SSF53955">
    <property type="entry name" value="Lysozyme-like"/>
    <property type="match status" value="1"/>
</dbReference>
<evidence type="ECO:0000256" key="9">
    <source>
        <dbReference type="SAM" id="MobiDB-lite"/>
    </source>
</evidence>